<evidence type="ECO:0000256" key="1">
    <source>
        <dbReference type="ARBA" id="ARBA00010990"/>
    </source>
</evidence>
<feature type="domain" description="4'-phosphopantetheinyl transferase N-terminal" evidence="4">
    <location>
        <begin position="26"/>
        <end position="103"/>
    </location>
</feature>
<sequence length="234" mass="26885">MKLLENDIQVWFFSVDDFQGDLGLYKALLSDEELQRSQKFKFERDRKLNVMARSALRILAGRYLGRDPGSLGVAYQEFGKPYFWEHPGLRFNISHSDAFIVLAFGMDAELGVDVERIKTGFDVLRIAQNFFSSSEMDSLDKMPKENRYLAFYRLWTRKESFIKAKGSGLSFPLASFSVSIGEEARLLATEWNPGECREWSMRSFRPAPGYIGALSVRAPIRKIGYYQWQGADLV</sequence>
<dbReference type="InterPro" id="IPR037143">
    <property type="entry name" value="4-PPantetheinyl_Trfase_dom_sf"/>
</dbReference>
<dbReference type="InterPro" id="IPR050559">
    <property type="entry name" value="P-Pant_transferase_sf"/>
</dbReference>
<dbReference type="Pfam" id="PF22624">
    <property type="entry name" value="AASDHPPT_N"/>
    <property type="match status" value="1"/>
</dbReference>
<accession>A0A1M6IT52</accession>
<gene>
    <name evidence="5" type="ORF">SAMN04488513_104111</name>
</gene>
<comment type="similarity">
    <text evidence="1">Belongs to the P-Pant transferase superfamily. Gsp/Sfp/HetI/AcpT family.</text>
</comment>
<evidence type="ECO:0000313" key="5">
    <source>
        <dbReference type="EMBL" id="SHJ37650.1"/>
    </source>
</evidence>
<protein>
    <submittedName>
        <fullName evidence="5">4'-phosphopantetheinyl transferase</fullName>
    </submittedName>
</protein>
<keyword evidence="6" id="KW-1185">Reference proteome</keyword>
<dbReference type="PANTHER" id="PTHR12215">
    <property type="entry name" value="PHOSPHOPANTETHEINE TRANSFERASE"/>
    <property type="match status" value="1"/>
</dbReference>
<dbReference type="Gene3D" id="3.90.470.20">
    <property type="entry name" value="4'-phosphopantetheinyl transferase domain"/>
    <property type="match status" value="2"/>
</dbReference>
<evidence type="ECO:0000259" key="4">
    <source>
        <dbReference type="Pfam" id="PF22624"/>
    </source>
</evidence>
<organism evidence="5 6">
    <name type="scientific">Pseudozobellia thermophila</name>
    <dbReference type="NCBI Taxonomy" id="192903"/>
    <lineage>
        <taxon>Bacteria</taxon>
        <taxon>Pseudomonadati</taxon>
        <taxon>Bacteroidota</taxon>
        <taxon>Flavobacteriia</taxon>
        <taxon>Flavobacteriales</taxon>
        <taxon>Flavobacteriaceae</taxon>
        <taxon>Pseudozobellia</taxon>
    </lineage>
</organism>
<dbReference type="GO" id="GO:0005829">
    <property type="term" value="C:cytosol"/>
    <property type="evidence" value="ECO:0007669"/>
    <property type="project" value="TreeGrafter"/>
</dbReference>
<dbReference type="InterPro" id="IPR055066">
    <property type="entry name" value="AASDHPPT_N"/>
</dbReference>
<dbReference type="GO" id="GO:0008897">
    <property type="term" value="F:holo-[acyl-carrier-protein] synthase activity"/>
    <property type="evidence" value="ECO:0007669"/>
    <property type="project" value="InterPro"/>
</dbReference>
<keyword evidence="2 5" id="KW-0808">Transferase</keyword>
<reference evidence="6" key="1">
    <citation type="submission" date="2016-11" db="EMBL/GenBank/DDBJ databases">
        <authorList>
            <person name="Varghese N."/>
            <person name="Submissions S."/>
        </authorList>
    </citation>
    <scope>NUCLEOTIDE SEQUENCE [LARGE SCALE GENOMIC DNA]</scope>
    <source>
        <strain evidence="6">DSM 19858</strain>
    </source>
</reference>
<dbReference type="PANTHER" id="PTHR12215:SF10">
    <property type="entry name" value="L-AMINOADIPATE-SEMIALDEHYDE DEHYDROGENASE-PHOSPHOPANTETHEINYL TRANSFERASE"/>
    <property type="match status" value="1"/>
</dbReference>
<dbReference type="SUPFAM" id="SSF56214">
    <property type="entry name" value="4'-phosphopantetheinyl transferase"/>
    <property type="match status" value="2"/>
</dbReference>
<dbReference type="InterPro" id="IPR008278">
    <property type="entry name" value="4-PPantetheinyl_Trfase_dom"/>
</dbReference>
<dbReference type="RefSeq" id="WP_072994149.1">
    <property type="nucleotide sequence ID" value="NZ_FQYU01000004.1"/>
</dbReference>
<dbReference type="GO" id="GO:0000287">
    <property type="term" value="F:magnesium ion binding"/>
    <property type="evidence" value="ECO:0007669"/>
    <property type="project" value="InterPro"/>
</dbReference>
<dbReference type="STRING" id="192903.SAMN04488513_104111"/>
<evidence type="ECO:0000313" key="6">
    <source>
        <dbReference type="Proteomes" id="UP000184543"/>
    </source>
</evidence>
<dbReference type="Proteomes" id="UP000184543">
    <property type="component" value="Unassembled WGS sequence"/>
</dbReference>
<dbReference type="AlphaFoldDB" id="A0A1M6IT52"/>
<evidence type="ECO:0000256" key="2">
    <source>
        <dbReference type="ARBA" id="ARBA00022679"/>
    </source>
</evidence>
<dbReference type="OrthoDB" id="9808281at2"/>
<feature type="domain" description="4'-phosphopantetheinyl transferase" evidence="3">
    <location>
        <begin position="110"/>
        <end position="205"/>
    </location>
</feature>
<dbReference type="Pfam" id="PF01648">
    <property type="entry name" value="ACPS"/>
    <property type="match status" value="1"/>
</dbReference>
<name>A0A1M6IT52_9FLAO</name>
<proteinExistence type="inferred from homology"/>
<dbReference type="GO" id="GO:0019878">
    <property type="term" value="P:lysine biosynthetic process via aminoadipic acid"/>
    <property type="evidence" value="ECO:0007669"/>
    <property type="project" value="TreeGrafter"/>
</dbReference>
<dbReference type="EMBL" id="FQYU01000004">
    <property type="protein sequence ID" value="SHJ37650.1"/>
    <property type="molecule type" value="Genomic_DNA"/>
</dbReference>
<evidence type="ECO:0000259" key="3">
    <source>
        <dbReference type="Pfam" id="PF01648"/>
    </source>
</evidence>